<evidence type="ECO:0000259" key="2">
    <source>
        <dbReference type="Pfam" id="PF02517"/>
    </source>
</evidence>
<keyword evidence="1" id="KW-0812">Transmembrane</keyword>
<dbReference type="RefSeq" id="WP_119478348.1">
    <property type="nucleotide sequence ID" value="NZ_QXML01000006.1"/>
</dbReference>
<feature type="transmembrane region" description="Helical" evidence="1">
    <location>
        <begin position="181"/>
        <end position="202"/>
    </location>
</feature>
<keyword evidence="1" id="KW-1133">Transmembrane helix</keyword>
<protein>
    <submittedName>
        <fullName evidence="3">CPBP family intramembrane metalloprotease</fullName>
    </submittedName>
</protein>
<accession>A0A418PQH9</accession>
<dbReference type="GO" id="GO:0008237">
    <property type="term" value="F:metallopeptidase activity"/>
    <property type="evidence" value="ECO:0007669"/>
    <property type="project" value="UniProtKB-KW"/>
</dbReference>
<evidence type="ECO:0000313" key="4">
    <source>
        <dbReference type="Proteomes" id="UP000283522"/>
    </source>
</evidence>
<keyword evidence="1" id="KW-0472">Membrane</keyword>
<feature type="transmembrane region" description="Helical" evidence="1">
    <location>
        <begin position="36"/>
        <end position="59"/>
    </location>
</feature>
<keyword evidence="3" id="KW-0378">Hydrolase</keyword>
<keyword evidence="4" id="KW-1185">Reference proteome</keyword>
<sequence>MPPKTPLSSLKYFLLRQRVPADSISFKNLNGELKGLIIYALGYIVLGYGIGLLILNYPLPLMGAGDFIQDFWYAIVFKFVFLLLVPNYLFFFKWGYSWSDLNLGFRPKLSNWIWGTVFVLVGFFMNTRHLARIESQIPLFEDSFLRLLIGIILPLLIAGLPEELFFRGYLQTRLEKKWNRLLAILVTSLLFTAWHLPSRYLLAHGVEGEAGDFLGILAGTGAPVFLVSLFFGFHWSRYRNIVLLILVHWAIDTLPFLSSFFQVEF</sequence>
<organism evidence="3 4">
    <name type="scientific">Algoriphagus lacus</name>
    <dbReference type="NCBI Taxonomy" id="2056311"/>
    <lineage>
        <taxon>Bacteria</taxon>
        <taxon>Pseudomonadati</taxon>
        <taxon>Bacteroidota</taxon>
        <taxon>Cytophagia</taxon>
        <taxon>Cytophagales</taxon>
        <taxon>Cyclobacteriaceae</taxon>
        <taxon>Algoriphagus</taxon>
    </lineage>
</organism>
<dbReference type="EMBL" id="QXML01000006">
    <property type="protein sequence ID" value="RIW14550.1"/>
    <property type="molecule type" value="Genomic_DNA"/>
</dbReference>
<dbReference type="GO" id="GO:0080120">
    <property type="term" value="P:CAAX-box protein maturation"/>
    <property type="evidence" value="ECO:0007669"/>
    <property type="project" value="UniProtKB-ARBA"/>
</dbReference>
<evidence type="ECO:0000256" key="1">
    <source>
        <dbReference type="SAM" id="Phobius"/>
    </source>
</evidence>
<feature type="domain" description="CAAX prenyl protease 2/Lysostaphin resistance protein A-like" evidence="2">
    <location>
        <begin position="147"/>
        <end position="253"/>
    </location>
</feature>
<feature type="transmembrane region" description="Helical" evidence="1">
    <location>
        <begin position="71"/>
        <end position="92"/>
    </location>
</feature>
<dbReference type="GO" id="GO:0004175">
    <property type="term" value="F:endopeptidase activity"/>
    <property type="evidence" value="ECO:0007669"/>
    <property type="project" value="UniProtKB-ARBA"/>
</dbReference>
<feature type="transmembrane region" description="Helical" evidence="1">
    <location>
        <begin position="143"/>
        <end position="161"/>
    </location>
</feature>
<dbReference type="OrthoDB" id="9779573at2"/>
<dbReference type="InterPro" id="IPR003675">
    <property type="entry name" value="Rce1/LyrA-like_dom"/>
</dbReference>
<keyword evidence="3" id="KW-0645">Protease</keyword>
<feature type="transmembrane region" description="Helical" evidence="1">
    <location>
        <begin position="112"/>
        <end position="131"/>
    </location>
</feature>
<dbReference type="GO" id="GO:0006508">
    <property type="term" value="P:proteolysis"/>
    <property type="evidence" value="ECO:0007669"/>
    <property type="project" value="UniProtKB-KW"/>
</dbReference>
<dbReference type="Pfam" id="PF02517">
    <property type="entry name" value="Rce1-like"/>
    <property type="match status" value="1"/>
</dbReference>
<reference evidence="3 4" key="1">
    <citation type="submission" date="2018-09" db="EMBL/GenBank/DDBJ databases">
        <authorList>
            <person name="Wang X."/>
            <person name="Du Z."/>
        </authorList>
    </citation>
    <scope>NUCLEOTIDE SEQUENCE [LARGE SCALE GENOMIC DNA]</scope>
    <source>
        <strain evidence="3 4">N3</strain>
    </source>
</reference>
<evidence type="ECO:0000313" key="3">
    <source>
        <dbReference type="EMBL" id="RIW14550.1"/>
    </source>
</evidence>
<gene>
    <name evidence="3" type="ORF">D0X99_13430</name>
</gene>
<proteinExistence type="predicted"/>
<comment type="caution">
    <text evidence="3">The sequence shown here is derived from an EMBL/GenBank/DDBJ whole genome shotgun (WGS) entry which is preliminary data.</text>
</comment>
<feature type="transmembrane region" description="Helical" evidence="1">
    <location>
        <begin position="214"/>
        <end position="235"/>
    </location>
</feature>
<keyword evidence="3" id="KW-0482">Metalloprotease</keyword>
<name>A0A418PQH9_9BACT</name>
<dbReference type="Proteomes" id="UP000283522">
    <property type="component" value="Unassembled WGS sequence"/>
</dbReference>
<feature type="transmembrane region" description="Helical" evidence="1">
    <location>
        <begin position="241"/>
        <end position="261"/>
    </location>
</feature>
<dbReference type="AlphaFoldDB" id="A0A418PQH9"/>